<dbReference type="Gene3D" id="3.40.50.1820">
    <property type="entry name" value="alpha/beta hydrolase"/>
    <property type="match status" value="1"/>
</dbReference>
<dbReference type="SUPFAM" id="SSF53474">
    <property type="entry name" value="alpha/beta-Hydrolases"/>
    <property type="match status" value="1"/>
</dbReference>
<feature type="region of interest" description="Disordered" evidence="7">
    <location>
        <begin position="117"/>
        <end position="140"/>
    </location>
</feature>
<dbReference type="Pfam" id="PF00561">
    <property type="entry name" value="Abhydrolase_1"/>
    <property type="match status" value="1"/>
</dbReference>
<evidence type="ECO:0000256" key="5">
    <source>
        <dbReference type="ARBA" id="ARBA00022801"/>
    </source>
</evidence>
<organism evidence="9 10">
    <name type="scientific">Clavispora lusitaniae (strain ATCC 42720)</name>
    <name type="common">Yeast</name>
    <name type="synonym">Candida lusitaniae</name>
    <dbReference type="NCBI Taxonomy" id="306902"/>
    <lineage>
        <taxon>Eukaryota</taxon>
        <taxon>Fungi</taxon>
        <taxon>Dikarya</taxon>
        <taxon>Ascomycota</taxon>
        <taxon>Saccharomycotina</taxon>
        <taxon>Pichiomycetes</taxon>
        <taxon>Metschnikowiaceae</taxon>
        <taxon>Clavispora</taxon>
    </lineage>
</organism>
<dbReference type="EMBL" id="CH408079">
    <property type="protein sequence ID" value="EEQ39145.1"/>
    <property type="molecule type" value="Genomic_DNA"/>
</dbReference>
<dbReference type="InterPro" id="IPR016812">
    <property type="entry name" value="PPase_methylesterase_euk"/>
</dbReference>
<dbReference type="PANTHER" id="PTHR14189:SF0">
    <property type="entry name" value="PROTEIN PHOSPHATASE METHYLESTERASE 1"/>
    <property type="match status" value="1"/>
</dbReference>
<dbReference type="AlphaFoldDB" id="C4Y538"/>
<evidence type="ECO:0000259" key="8">
    <source>
        <dbReference type="Pfam" id="PF00561"/>
    </source>
</evidence>
<sequence>MDENASDGCFSIGKGSVRHKRGHGHVSEVACEVHKKNETEKKGKQKRRRETPDWMNQEAEGSTRCLGHLERCCDIARAKCLYSRSPQTRRSFSMSDLQRKIFGRSKSAAFGMEPVAENPAAQKSPQPSSPAGEPSQEDEDLASCFRRERDYFFTNQDTYSFGGASFQTYFMPPSTPGGTVLVCHHGAGSSAMTFYALAKSLVEECETKESVGVFAFDARGHGDSSVPVPAEYSLDSFTQDFALILDEFAKRNGRHLIYLVGHSLGGAVLTNYILRRVSNSHSIKGLVVLDIVEETAIRALSSVPSFLNKRPQSFAHYADAIQWHFSLRLLLNENSARVSVIDLLRRNSDGSLTWKADLGSMSEFWDSWFVNLSDNFINCGKKSGNKVAKLLILSGNDNLDKELIIGQMQGKYQLIVFNNTATGHFVHEDVPKQTAITIMDFVRRNSPVTITGKGSPIETRWGGKVNQ</sequence>
<evidence type="ECO:0000256" key="3">
    <source>
        <dbReference type="ARBA" id="ARBA00020672"/>
    </source>
</evidence>
<feature type="region of interest" description="Disordered" evidence="7">
    <location>
        <begin position="1"/>
        <end position="55"/>
    </location>
</feature>
<reference evidence="9 10" key="1">
    <citation type="journal article" date="2009" name="Nature">
        <title>Evolution of pathogenicity and sexual reproduction in eight Candida genomes.</title>
        <authorList>
            <person name="Butler G."/>
            <person name="Rasmussen M.D."/>
            <person name="Lin M.F."/>
            <person name="Santos M.A."/>
            <person name="Sakthikumar S."/>
            <person name="Munro C.A."/>
            <person name="Rheinbay E."/>
            <person name="Grabherr M."/>
            <person name="Forche A."/>
            <person name="Reedy J.L."/>
            <person name="Agrafioti I."/>
            <person name="Arnaud M.B."/>
            <person name="Bates S."/>
            <person name="Brown A.J."/>
            <person name="Brunke S."/>
            <person name="Costanzo M.C."/>
            <person name="Fitzpatrick D.A."/>
            <person name="de Groot P.W."/>
            <person name="Harris D."/>
            <person name="Hoyer L.L."/>
            <person name="Hube B."/>
            <person name="Klis F.M."/>
            <person name="Kodira C."/>
            <person name="Lennard N."/>
            <person name="Logue M.E."/>
            <person name="Martin R."/>
            <person name="Neiman A.M."/>
            <person name="Nikolaou E."/>
            <person name="Quail M.A."/>
            <person name="Quinn J."/>
            <person name="Santos M.C."/>
            <person name="Schmitzberger F.F."/>
            <person name="Sherlock G."/>
            <person name="Shah P."/>
            <person name="Silverstein K.A."/>
            <person name="Skrzypek M.S."/>
            <person name="Soll D."/>
            <person name="Staggs R."/>
            <person name="Stansfield I."/>
            <person name="Stumpf M.P."/>
            <person name="Sudbery P.E."/>
            <person name="Srikantha T."/>
            <person name="Zeng Q."/>
            <person name="Berman J."/>
            <person name="Berriman M."/>
            <person name="Heitman J."/>
            <person name="Gow N.A."/>
            <person name="Lorenz M.C."/>
            <person name="Birren B.W."/>
            <person name="Kellis M."/>
            <person name="Cuomo C.A."/>
        </authorList>
    </citation>
    <scope>NUCLEOTIDE SEQUENCE [LARGE SCALE GENOMIC DNA]</scope>
    <source>
        <strain evidence="9 10">ATCC 42720</strain>
    </source>
</reference>
<evidence type="ECO:0000256" key="1">
    <source>
        <dbReference type="ARBA" id="ARBA00008645"/>
    </source>
</evidence>
<dbReference type="InParanoid" id="C4Y538"/>
<feature type="compositionally biased region" description="Low complexity" evidence="7">
    <location>
        <begin position="119"/>
        <end position="131"/>
    </location>
</feature>
<dbReference type="KEGG" id="clu:CLUG_03272"/>
<comment type="catalytic activity">
    <reaction evidence="6">
        <text>[phosphatase 2A protein]-C-terminal L-leucine methyl ester + H2O = [phosphatase 2A protein]-C-terminal L-leucine + methanol + H(+)</text>
        <dbReference type="Rhea" id="RHEA:48548"/>
        <dbReference type="Rhea" id="RHEA-COMP:12134"/>
        <dbReference type="Rhea" id="RHEA-COMP:12135"/>
        <dbReference type="ChEBI" id="CHEBI:15377"/>
        <dbReference type="ChEBI" id="CHEBI:15378"/>
        <dbReference type="ChEBI" id="CHEBI:17790"/>
        <dbReference type="ChEBI" id="CHEBI:90516"/>
        <dbReference type="ChEBI" id="CHEBI:90517"/>
        <dbReference type="EC" id="3.1.1.89"/>
    </reaction>
</comment>
<dbReference type="EC" id="3.1.1.89" evidence="2"/>
<evidence type="ECO:0000256" key="4">
    <source>
        <dbReference type="ARBA" id="ARBA00022487"/>
    </source>
</evidence>
<accession>C4Y538</accession>
<protein>
    <recommendedName>
        <fullName evidence="3">Protein phosphatase methylesterase 1</fullName>
        <ecNumber evidence="2">3.1.1.89</ecNumber>
    </recommendedName>
</protein>
<evidence type="ECO:0000313" key="9">
    <source>
        <dbReference type="EMBL" id="EEQ39145.1"/>
    </source>
</evidence>
<gene>
    <name evidence="9" type="ORF">CLUG_03272</name>
</gene>
<dbReference type="HOGENOM" id="CLU_024818_3_1_1"/>
<proteinExistence type="inferred from homology"/>
<evidence type="ECO:0000313" key="10">
    <source>
        <dbReference type="Proteomes" id="UP000007703"/>
    </source>
</evidence>
<dbReference type="OrthoDB" id="194865at2759"/>
<feature type="domain" description="AB hydrolase-1" evidence="8">
    <location>
        <begin position="180"/>
        <end position="428"/>
    </location>
</feature>
<feature type="compositionally biased region" description="Basic and acidic residues" evidence="7">
    <location>
        <begin position="31"/>
        <end position="42"/>
    </location>
</feature>
<dbReference type="STRING" id="306902.C4Y538"/>
<dbReference type="InterPro" id="IPR029058">
    <property type="entry name" value="AB_hydrolase_fold"/>
</dbReference>
<dbReference type="InterPro" id="IPR000073">
    <property type="entry name" value="AB_hydrolase_1"/>
</dbReference>
<dbReference type="Proteomes" id="UP000007703">
    <property type="component" value="Unassembled WGS sequence"/>
</dbReference>
<dbReference type="GO" id="GO:0051723">
    <property type="term" value="F:protein methylesterase activity"/>
    <property type="evidence" value="ECO:0007669"/>
    <property type="project" value="UniProtKB-EC"/>
</dbReference>
<evidence type="ECO:0000256" key="7">
    <source>
        <dbReference type="SAM" id="MobiDB-lite"/>
    </source>
</evidence>
<comment type="similarity">
    <text evidence="1">Belongs to the AB hydrolase superfamily.</text>
</comment>
<evidence type="ECO:0000256" key="2">
    <source>
        <dbReference type="ARBA" id="ARBA00013111"/>
    </source>
</evidence>
<keyword evidence="5" id="KW-0378">Hydrolase</keyword>
<dbReference type="GeneID" id="8497055"/>
<dbReference type="PANTHER" id="PTHR14189">
    <property type="entry name" value="PROTEIN PHOSPHATASE METHYLESTERASE-1 RELATED"/>
    <property type="match status" value="1"/>
</dbReference>
<dbReference type="FunCoup" id="C4Y538">
    <property type="interactions" value="822"/>
</dbReference>
<evidence type="ECO:0000256" key="6">
    <source>
        <dbReference type="ARBA" id="ARBA00049203"/>
    </source>
</evidence>
<name>C4Y538_CLAL4</name>
<keyword evidence="4" id="KW-0719">Serine esterase</keyword>
<dbReference type="ESTHER" id="clal4-c4y538">
    <property type="family name" value="PPase_methylesterase_euk"/>
</dbReference>
<dbReference type="VEuPathDB" id="FungiDB:CLUG_03272"/>